<dbReference type="EMBL" id="JACATK010000032">
    <property type="protein sequence ID" value="NWJ30162.1"/>
    <property type="molecule type" value="Genomic_DNA"/>
</dbReference>
<evidence type="ECO:0000256" key="2">
    <source>
        <dbReference type="SAM" id="MobiDB-lite"/>
    </source>
</evidence>
<accession>A0A7K4MNQ6</accession>
<feature type="coiled-coil region" evidence="1">
    <location>
        <begin position="107"/>
        <end position="169"/>
    </location>
</feature>
<sequence length="254" mass="29877">MGFFSKRNVDGMISEKNEEREQKEELKTEAENIQNDPSEKQELDIITNKIHTVKEEYNTIVSNLMLVKKELNYKNMELDAVHLEYKKIRDKIKNFEKIKDSESINEFNKTEKNLLKMKQELNKITEKYDNIKKQVGQEQSTLHNIINQQTEYQKELDEARSRMYNAKEELDRKDNFQDMSVLTPKEREFIQGEGSKQKGSAGIIEAASVVVSSLKSKLNMTQKELEAVQLLLEKERKEHEKIKQKLEKFKASTK</sequence>
<gene>
    <name evidence="3" type="ORF">HX850_04525</name>
</gene>
<evidence type="ECO:0000313" key="4">
    <source>
        <dbReference type="Proteomes" id="UP000568446"/>
    </source>
</evidence>
<feature type="region of interest" description="Disordered" evidence="2">
    <location>
        <begin position="1"/>
        <end position="38"/>
    </location>
</feature>
<reference evidence="3 4" key="1">
    <citation type="journal article" date="2019" name="Environ. Microbiol.">
        <title>Genomics insights into ecotype formation of ammonia-oxidizing archaea in the deep ocean.</title>
        <authorList>
            <person name="Wang Y."/>
            <person name="Huang J.M."/>
            <person name="Cui G.J."/>
            <person name="Nunoura T."/>
            <person name="Takaki Y."/>
            <person name="Li W.L."/>
            <person name="Li J."/>
            <person name="Gao Z.M."/>
            <person name="Takai K."/>
            <person name="Zhang A.Q."/>
            <person name="Stepanauskas R."/>
        </authorList>
    </citation>
    <scope>NUCLEOTIDE SEQUENCE [LARGE SCALE GENOMIC DNA]</scope>
    <source>
        <strain evidence="3 4">C4</strain>
    </source>
</reference>
<feature type="compositionally biased region" description="Basic and acidic residues" evidence="2">
    <location>
        <begin position="7"/>
        <end position="30"/>
    </location>
</feature>
<organism evidence="3 4">
    <name type="scientific">Marine Group I thaumarchaeote</name>
    <dbReference type="NCBI Taxonomy" id="2511932"/>
    <lineage>
        <taxon>Archaea</taxon>
        <taxon>Nitrososphaerota</taxon>
        <taxon>Marine Group I</taxon>
    </lineage>
</organism>
<dbReference type="Proteomes" id="UP000568446">
    <property type="component" value="Unassembled WGS sequence"/>
</dbReference>
<name>A0A7K4MNQ6_9ARCH</name>
<dbReference type="AlphaFoldDB" id="A0A7K4MNQ6"/>
<evidence type="ECO:0000313" key="3">
    <source>
        <dbReference type="EMBL" id="NWJ30162.1"/>
    </source>
</evidence>
<evidence type="ECO:0000256" key="1">
    <source>
        <dbReference type="SAM" id="Coils"/>
    </source>
</evidence>
<comment type="caution">
    <text evidence="3">The sequence shown here is derived from an EMBL/GenBank/DDBJ whole genome shotgun (WGS) entry which is preliminary data.</text>
</comment>
<proteinExistence type="predicted"/>
<protein>
    <submittedName>
        <fullName evidence="3">DNA repair protein</fullName>
    </submittedName>
</protein>
<feature type="coiled-coil region" evidence="1">
    <location>
        <begin position="218"/>
        <end position="252"/>
    </location>
</feature>
<keyword evidence="1" id="KW-0175">Coiled coil</keyword>